<evidence type="ECO:0000256" key="1">
    <source>
        <dbReference type="SAM" id="Phobius"/>
    </source>
</evidence>
<feature type="transmembrane region" description="Helical" evidence="1">
    <location>
        <begin position="221"/>
        <end position="241"/>
    </location>
</feature>
<feature type="domain" description="EamA" evidence="2">
    <location>
        <begin position="165"/>
        <end position="295"/>
    </location>
</feature>
<dbReference type="AlphaFoldDB" id="A0A5R9QAX5"/>
<feature type="transmembrane region" description="Helical" evidence="1">
    <location>
        <begin position="277"/>
        <end position="297"/>
    </location>
</feature>
<proteinExistence type="predicted"/>
<feature type="transmembrane region" description="Helical" evidence="1">
    <location>
        <begin position="161"/>
        <end position="183"/>
    </location>
</feature>
<accession>A0A5R9QAX5</accession>
<evidence type="ECO:0000313" key="3">
    <source>
        <dbReference type="EMBL" id="TLX62276.1"/>
    </source>
</evidence>
<reference evidence="3 4" key="1">
    <citation type="journal article" date="2017" name="Eur. J. Clin. Microbiol. Infect. Dis.">
        <title>Uncommonly isolated clinical Pseudomonas: identification and phylogenetic assignation.</title>
        <authorList>
            <person name="Mulet M."/>
            <person name="Gomila M."/>
            <person name="Ramirez A."/>
            <person name="Cardew S."/>
            <person name="Moore E.R."/>
            <person name="Lalucat J."/>
            <person name="Garcia-Valdes E."/>
        </authorList>
    </citation>
    <scope>NUCLEOTIDE SEQUENCE [LARGE SCALE GENOMIC DNA]</scope>
    <source>
        <strain evidence="3 4">SD129</strain>
    </source>
</reference>
<feature type="transmembrane region" description="Helical" evidence="1">
    <location>
        <begin position="137"/>
        <end position="155"/>
    </location>
</feature>
<evidence type="ECO:0000259" key="2">
    <source>
        <dbReference type="Pfam" id="PF00892"/>
    </source>
</evidence>
<feature type="transmembrane region" description="Helical" evidence="1">
    <location>
        <begin position="195"/>
        <end position="215"/>
    </location>
</feature>
<organism evidence="3 4">
    <name type="scientific">Stutzerimonas nosocomialis</name>
    <dbReference type="NCBI Taxonomy" id="1056496"/>
    <lineage>
        <taxon>Bacteria</taxon>
        <taxon>Pseudomonadati</taxon>
        <taxon>Pseudomonadota</taxon>
        <taxon>Gammaproteobacteria</taxon>
        <taxon>Pseudomonadales</taxon>
        <taxon>Pseudomonadaceae</taxon>
        <taxon>Stutzerimonas</taxon>
    </lineage>
</organism>
<dbReference type="InterPro" id="IPR037185">
    <property type="entry name" value="EmrE-like"/>
</dbReference>
<dbReference type="SUPFAM" id="SSF103481">
    <property type="entry name" value="Multidrug resistance efflux transporter EmrE"/>
    <property type="match status" value="2"/>
</dbReference>
<dbReference type="GO" id="GO:0016020">
    <property type="term" value="C:membrane"/>
    <property type="evidence" value="ECO:0007669"/>
    <property type="project" value="InterPro"/>
</dbReference>
<protein>
    <submittedName>
        <fullName evidence="3">EamA/RhaT family transporter</fullName>
    </submittedName>
</protein>
<sequence>MLAAREDEVLEEQLEPKRSPLVTAVAFMLAAAILIPLLNAEVKYLGLFYPVIQLLWCRYFGHVVFMLVVFAPRKGAALFRSRRPWLQIVRSLLFCLTSFLMFCALQYVPVGTAAAVSFTAPMVVLALSPFMLGETVGLLKTVAAISGFAGALFVIQPGGDAFHPAVLLVLLSACTSALTQILSRKLASHDTPETSNTYMAAAGFVLTSLMLPFFWQSPESLMHVGLLVSMGILGGCGHYCLVRAFEVAPAPFVAPFTYLQIVGASLLGYLLFSELPNLWSCIGTFIIVLSGLVVLLGEQYLVSRRPRTSARASD</sequence>
<dbReference type="Proteomes" id="UP000306753">
    <property type="component" value="Unassembled WGS sequence"/>
</dbReference>
<dbReference type="EMBL" id="QLAG01000024">
    <property type="protein sequence ID" value="TLX62276.1"/>
    <property type="molecule type" value="Genomic_DNA"/>
</dbReference>
<dbReference type="RefSeq" id="WP_138412391.1">
    <property type="nucleotide sequence ID" value="NZ_QLAG01000024.1"/>
</dbReference>
<keyword evidence="1" id="KW-0812">Transmembrane</keyword>
<feature type="transmembrane region" description="Helical" evidence="1">
    <location>
        <begin position="114"/>
        <end position="132"/>
    </location>
</feature>
<dbReference type="PANTHER" id="PTHR22911:SF103">
    <property type="entry name" value="BLR2811 PROTEIN"/>
    <property type="match status" value="1"/>
</dbReference>
<feature type="domain" description="EamA" evidence="2">
    <location>
        <begin position="24"/>
        <end position="155"/>
    </location>
</feature>
<gene>
    <name evidence="3" type="ORF">DN820_17100</name>
</gene>
<dbReference type="InterPro" id="IPR000620">
    <property type="entry name" value="EamA_dom"/>
</dbReference>
<comment type="caution">
    <text evidence="3">The sequence shown here is derived from an EMBL/GenBank/DDBJ whole genome shotgun (WGS) entry which is preliminary data.</text>
</comment>
<keyword evidence="1" id="KW-1133">Transmembrane helix</keyword>
<dbReference type="Pfam" id="PF00892">
    <property type="entry name" value="EamA"/>
    <property type="match status" value="2"/>
</dbReference>
<feature type="transmembrane region" description="Helical" evidence="1">
    <location>
        <begin position="46"/>
        <end position="70"/>
    </location>
</feature>
<feature type="transmembrane region" description="Helical" evidence="1">
    <location>
        <begin position="91"/>
        <end position="108"/>
    </location>
</feature>
<feature type="transmembrane region" description="Helical" evidence="1">
    <location>
        <begin position="253"/>
        <end position="271"/>
    </location>
</feature>
<dbReference type="PANTHER" id="PTHR22911">
    <property type="entry name" value="ACYL-MALONYL CONDENSING ENZYME-RELATED"/>
    <property type="match status" value="1"/>
</dbReference>
<name>A0A5R9QAX5_9GAMM</name>
<evidence type="ECO:0000313" key="4">
    <source>
        <dbReference type="Proteomes" id="UP000306753"/>
    </source>
</evidence>
<keyword evidence="4" id="KW-1185">Reference proteome</keyword>
<feature type="transmembrane region" description="Helical" evidence="1">
    <location>
        <begin position="21"/>
        <end position="40"/>
    </location>
</feature>
<keyword evidence="1" id="KW-0472">Membrane</keyword>